<dbReference type="PANTHER" id="PTHR11088">
    <property type="entry name" value="TRNA DIMETHYLALLYLTRANSFERASE"/>
    <property type="match status" value="1"/>
</dbReference>
<evidence type="ECO:0000256" key="6">
    <source>
        <dbReference type="ARBA" id="ARBA00022741"/>
    </source>
</evidence>
<evidence type="ECO:0000256" key="9">
    <source>
        <dbReference type="ARBA" id="ARBA00049563"/>
    </source>
</evidence>
<dbReference type="InterPro" id="IPR027417">
    <property type="entry name" value="P-loop_NTPase"/>
</dbReference>
<comment type="cofactor">
    <cofactor evidence="1 10">
        <name>Mg(2+)</name>
        <dbReference type="ChEBI" id="CHEBI:18420"/>
    </cofactor>
</comment>
<comment type="function">
    <text evidence="2 10 12">Catalyzes the transfer of a dimethylallyl group onto the adenine at position 37 in tRNAs that read codons beginning with uridine, leading to the formation of N6-(dimethylallyl)adenosine (i(6)A).</text>
</comment>
<reference evidence="14 15" key="1">
    <citation type="submission" date="2019-03" db="EMBL/GenBank/DDBJ databases">
        <title>Genomic Encyclopedia of Archaeal and Bacterial Type Strains, Phase II (KMG-II): from individual species to whole genera.</title>
        <authorList>
            <person name="Goeker M."/>
        </authorList>
    </citation>
    <scope>NUCLEOTIDE SEQUENCE [LARGE SCALE GENOMIC DNA]</scope>
    <source>
        <strain evidence="14 15">DSM 15388</strain>
    </source>
</reference>
<comment type="caution">
    <text evidence="10">Lacks conserved residue(s) required for the propagation of feature annotation.</text>
</comment>
<dbReference type="InterPro" id="IPR039657">
    <property type="entry name" value="Dimethylallyltransferase"/>
</dbReference>
<dbReference type="SUPFAM" id="SSF52540">
    <property type="entry name" value="P-loop containing nucleoside triphosphate hydrolases"/>
    <property type="match status" value="1"/>
</dbReference>
<evidence type="ECO:0000256" key="7">
    <source>
        <dbReference type="ARBA" id="ARBA00022840"/>
    </source>
</evidence>
<keyword evidence="6 10" id="KW-0547">Nucleotide-binding</keyword>
<dbReference type="Gene3D" id="3.40.50.300">
    <property type="entry name" value="P-loop containing nucleotide triphosphate hydrolases"/>
    <property type="match status" value="1"/>
</dbReference>
<evidence type="ECO:0000313" key="14">
    <source>
        <dbReference type="EMBL" id="TCS42992.1"/>
    </source>
</evidence>
<keyword evidence="4 10" id="KW-0808">Transferase</keyword>
<evidence type="ECO:0000313" key="15">
    <source>
        <dbReference type="Proteomes" id="UP000295793"/>
    </source>
</evidence>
<evidence type="ECO:0000256" key="11">
    <source>
        <dbReference type="RuleBase" id="RU003783"/>
    </source>
</evidence>
<sequence>MMQEKPLALFLMGPTAAGKTNLAMSLVEQGQCEIISVDSAQIYKGMDIGTATPTAEELARAPHHLIDICDPSESYSAVQFRNDALELMAQITARGKVPLLTGGTMLYFKTLVEPLAEMPPSNEGVRAAIQHKLASEGLQALVDELQRVDPVAHGRIELQNPQRVQRALEVYRVSGKPISSFWAEGSSDGKGKLSAAAIEAFPYRLQQYAVIPNDRKVLHERIARRYHQMIDMGFEQEARLLFERGDLHLDLPSIRSVGYRQMWQYFLGEYNFDEMVERGIIATRQLAKRQLTWLRGWPELQEIDIEARSTEQWCAKILADSGI</sequence>
<dbReference type="RefSeq" id="WP_132699523.1">
    <property type="nucleotide sequence ID" value="NZ_SLZR01000002.1"/>
</dbReference>
<dbReference type="EMBL" id="SLZR01000002">
    <property type="protein sequence ID" value="TCS42992.1"/>
    <property type="molecule type" value="Genomic_DNA"/>
</dbReference>
<feature type="site" description="Interaction with substrate tRNA" evidence="10">
    <location>
        <position position="126"/>
    </location>
</feature>
<evidence type="ECO:0000256" key="3">
    <source>
        <dbReference type="ARBA" id="ARBA00005842"/>
    </source>
</evidence>
<feature type="region of interest" description="Interaction with substrate tRNA" evidence="10">
    <location>
        <begin position="162"/>
        <end position="166"/>
    </location>
</feature>
<dbReference type="Proteomes" id="UP000295793">
    <property type="component" value="Unassembled WGS sequence"/>
</dbReference>
<dbReference type="InterPro" id="IPR018022">
    <property type="entry name" value="IPT"/>
</dbReference>
<dbReference type="GO" id="GO:0052381">
    <property type="term" value="F:tRNA dimethylallyltransferase activity"/>
    <property type="evidence" value="ECO:0007669"/>
    <property type="project" value="UniProtKB-UniRule"/>
</dbReference>
<comment type="subunit">
    <text evidence="10">Monomer.</text>
</comment>
<dbReference type="Gene3D" id="1.10.20.140">
    <property type="match status" value="1"/>
</dbReference>
<evidence type="ECO:0000256" key="5">
    <source>
        <dbReference type="ARBA" id="ARBA00022694"/>
    </source>
</evidence>
<organism evidence="14 15">
    <name type="scientific">Reinekea marinisedimentorum</name>
    <dbReference type="NCBI Taxonomy" id="230495"/>
    <lineage>
        <taxon>Bacteria</taxon>
        <taxon>Pseudomonadati</taxon>
        <taxon>Pseudomonadota</taxon>
        <taxon>Gammaproteobacteria</taxon>
        <taxon>Oceanospirillales</taxon>
        <taxon>Saccharospirillaceae</taxon>
        <taxon>Reinekea</taxon>
    </lineage>
</organism>
<accession>A0A4V2UK60</accession>
<gene>
    <name evidence="10" type="primary">miaA</name>
    <name evidence="14" type="ORF">BCF53_10215</name>
</gene>
<dbReference type="HAMAP" id="MF_00185">
    <property type="entry name" value="IPP_trans"/>
    <property type="match status" value="1"/>
</dbReference>
<evidence type="ECO:0000256" key="4">
    <source>
        <dbReference type="ARBA" id="ARBA00022679"/>
    </source>
</evidence>
<protein>
    <recommendedName>
        <fullName evidence="10">tRNA dimethylallyltransferase</fullName>
        <ecNumber evidence="10">2.5.1.75</ecNumber>
    </recommendedName>
    <alternativeName>
        <fullName evidence="10">Dimethylallyl diphosphate:tRNA dimethylallyltransferase</fullName>
        <shortName evidence="10">DMAPP:tRNA dimethylallyltransferase</shortName>
        <shortName evidence="10">DMATase</shortName>
    </alternativeName>
    <alternativeName>
        <fullName evidence="10">Isopentenyl-diphosphate:tRNA isopentenyltransferase</fullName>
        <shortName evidence="10">IPP transferase</shortName>
        <shortName evidence="10">IPPT</shortName>
        <shortName evidence="10">IPTase</shortName>
    </alternativeName>
</protein>
<comment type="catalytic activity">
    <reaction evidence="9 10 11">
        <text>adenosine(37) in tRNA + dimethylallyl diphosphate = N(6)-dimethylallyladenosine(37) in tRNA + diphosphate</text>
        <dbReference type="Rhea" id="RHEA:26482"/>
        <dbReference type="Rhea" id="RHEA-COMP:10162"/>
        <dbReference type="Rhea" id="RHEA-COMP:10375"/>
        <dbReference type="ChEBI" id="CHEBI:33019"/>
        <dbReference type="ChEBI" id="CHEBI:57623"/>
        <dbReference type="ChEBI" id="CHEBI:74411"/>
        <dbReference type="ChEBI" id="CHEBI:74415"/>
        <dbReference type="EC" id="2.5.1.75"/>
    </reaction>
</comment>
<keyword evidence="8 10" id="KW-0460">Magnesium</keyword>
<comment type="similarity">
    <text evidence="3 10 13">Belongs to the IPP transferase family.</text>
</comment>
<dbReference type="Pfam" id="PF01715">
    <property type="entry name" value="IPPT"/>
    <property type="match status" value="1"/>
</dbReference>
<feature type="binding site" evidence="10">
    <location>
        <begin position="15"/>
        <end position="20"/>
    </location>
    <ligand>
        <name>substrate</name>
    </ligand>
</feature>
<dbReference type="GO" id="GO:0006400">
    <property type="term" value="P:tRNA modification"/>
    <property type="evidence" value="ECO:0007669"/>
    <property type="project" value="TreeGrafter"/>
</dbReference>
<feature type="binding site" evidence="10">
    <location>
        <begin position="13"/>
        <end position="20"/>
    </location>
    <ligand>
        <name>ATP</name>
        <dbReference type="ChEBI" id="CHEBI:30616"/>
    </ligand>
</feature>
<evidence type="ECO:0000256" key="13">
    <source>
        <dbReference type="RuleBase" id="RU003785"/>
    </source>
</evidence>
<evidence type="ECO:0000256" key="2">
    <source>
        <dbReference type="ARBA" id="ARBA00003213"/>
    </source>
</evidence>
<feature type="site" description="Interaction with substrate tRNA" evidence="10">
    <location>
        <position position="104"/>
    </location>
</feature>
<evidence type="ECO:0000256" key="10">
    <source>
        <dbReference type="HAMAP-Rule" id="MF_00185"/>
    </source>
</evidence>
<evidence type="ECO:0000256" key="8">
    <source>
        <dbReference type="ARBA" id="ARBA00022842"/>
    </source>
</evidence>
<proteinExistence type="inferred from homology"/>
<dbReference type="NCBIfam" id="TIGR00174">
    <property type="entry name" value="miaA"/>
    <property type="match status" value="1"/>
</dbReference>
<dbReference type="GO" id="GO:0005524">
    <property type="term" value="F:ATP binding"/>
    <property type="evidence" value="ECO:0007669"/>
    <property type="project" value="UniProtKB-UniRule"/>
</dbReference>
<dbReference type="PANTHER" id="PTHR11088:SF60">
    <property type="entry name" value="TRNA DIMETHYLALLYLTRANSFERASE"/>
    <property type="match status" value="1"/>
</dbReference>
<evidence type="ECO:0000256" key="12">
    <source>
        <dbReference type="RuleBase" id="RU003784"/>
    </source>
</evidence>
<keyword evidence="5 10" id="KW-0819">tRNA processing</keyword>
<comment type="caution">
    <text evidence="14">The sequence shown here is derived from an EMBL/GenBank/DDBJ whole genome shotgun (WGS) entry which is preliminary data.</text>
</comment>
<keyword evidence="15" id="KW-1185">Reference proteome</keyword>
<evidence type="ECO:0000256" key="1">
    <source>
        <dbReference type="ARBA" id="ARBA00001946"/>
    </source>
</evidence>
<name>A0A4V2UK60_9GAMM</name>
<feature type="region of interest" description="Interaction with substrate tRNA" evidence="10">
    <location>
        <begin position="38"/>
        <end position="41"/>
    </location>
</feature>
<dbReference type="AlphaFoldDB" id="A0A4V2UK60"/>
<dbReference type="OrthoDB" id="9776390at2"/>
<dbReference type="EC" id="2.5.1.75" evidence="10"/>
<keyword evidence="7 10" id="KW-0067">ATP-binding</keyword>